<proteinExistence type="inferred from homology"/>
<dbReference type="SUPFAM" id="SSF55729">
    <property type="entry name" value="Acyl-CoA N-acyltransferases (Nat)"/>
    <property type="match status" value="1"/>
</dbReference>
<dbReference type="Proteomes" id="UP000326994">
    <property type="component" value="Unassembled WGS sequence"/>
</dbReference>
<evidence type="ECO:0000256" key="1">
    <source>
        <dbReference type="ARBA" id="ARBA00022679"/>
    </source>
</evidence>
<keyword evidence="6" id="KW-1185">Reference proteome</keyword>
<dbReference type="EMBL" id="BKCF01000003">
    <property type="protein sequence ID" value="GEQ86520.1"/>
    <property type="molecule type" value="Genomic_DNA"/>
</dbReference>
<evidence type="ECO:0000313" key="6">
    <source>
        <dbReference type="Proteomes" id="UP000326994"/>
    </source>
</evidence>
<dbReference type="InterPro" id="IPR000182">
    <property type="entry name" value="GNAT_dom"/>
</dbReference>
<reference evidence="5 6" key="1">
    <citation type="submission" date="2019-08" db="EMBL/GenBank/DDBJ databases">
        <title>Ulvibacter marinistellae sp. nov., isolated from a starfish, Patiria pectinifera.</title>
        <authorList>
            <person name="Kawano K."/>
            <person name="Ushijima N."/>
            <person name="Kihara M."/>
            <person name="Itoh H."/>
        </authorList>
    </citation>
    <scope>NUCLEOTIDE SEQUENCE [LARGE SCALE GENOMIC DNA]</scope>
    <source>
        <strain evidence="5 6">KK4</strain>
    </source>
</reference>
<evidence type="ECO:0000313" key="5">
    <source>
        <dbReference type="EMBL" id="GEQ86520.1"/>
    </source>
</evidence>
<name>A0A5J4FWG9_9FLAO</name>
<evidence type="ECO:0000259" key="4">
    <source>
        <dbReference type="PROSITE" id="PS51186"/>
    </source>
</evidence>
<dbReference type="OrthoDB" id="9811523at2"/>
<evidence type="ECO:0000256" key="3">
    <source>
        <dbReference type="ARBA" id="ARBA00038502"/>
    </source>
</evidence>
<keyword evidence="2" id="KW-0012">Acyltransferase</keyword>
<sequence>MAHSTLQSDRINLRLVFLSDLNAIHELHLFPEVDEFNTLGIPTEINETRIVVDSWIYSNNKHQIENYTFIIEETKAKSFIGTIGLKLWNKKNNKGEVWYKIHPKYWNKGFATEAVNLILDYGFDELNLHRIQAGCAVENIASIKVLEKVGMIKEGRGRKVLPLKNGWSDNFEYSILETDPRKK</sequence>
<keyword evidence="1 5" id="KW-0808">Transferase</keyword>
<dbReference type="GO" id="GO:0016747">
    <property type="term" value="F:acyltransferase activity, transferring groups other than amino-acyl groups"/>
    <property type="evidence" value="ECO:0007669"/>
    <property type="project" value="InterPro"/>
</dbReference>
<organism evidence="5 6">
    <name type="scientific">Patiriisocius marinistellae</name>
    <dbReference type="NCBI Taxonomy" id="2494560"/>
    <lineage>
        <taxon>Bacteria</taxon>
        <taxon>Pseudomonadati</taxon>
        <taxon>Bacteroidota</taxon>
        <taxon>Flavobacteriia</taxon>
        <taxon>Flavobacteriales</taxon>
        <taxon>Flavobacteriaceae</taxon>
        <taxon>Patiriisocius</taxon>
    </lineage>
</organism>
<evidence type="ECO:0000256" key="2">
    <source>
        <dbReference type="ARBA" id="ARBA00023315"/>
    </source>
</evidence>
<dbReference type="AlphaFoldDB" id="A0A5J4FWG9"/>
<dbReference type="PROSITE" id="PS51186">
    <property type="entry name" value="GNAT"/>
    <property type="match status" value="1"/>
</dbReference>
<dbReference type="InterPro" id="IPR051531">
    <property type="entry name" value="N-acetyltransferase"/>
</dbReference>
<dbReference type="Pfam" id="PF13302">
    <property type="entry name" value="Acetyltransf_3"/>
    <property type="match status" value="1"/>
</dbReference>
<accession>A0A5J4FWG9</accession>
<comment type="similarity">
    <text evidence="3">Belongs to the acetyltransferase family. RimJ subfamily.</text>
</comment>
<dbReference type="Gene3D" id="3.40.630.30">
    <property type="match status" value="1"/>
</dbReference>
<dbReference type="PANTHER" id="PTHR43792">
    <property type="entry name" value="GNAT FAMILY, PUTATIVE (AFU_ORTHOLOGUE AFUA_3G00765)-RELATED-RELATED"/>
    <property type="match status" value="1"/>
</dbReference>
<dbReference type="RefSeq" id="WP_151894439.1">
    <property type="nucleotide sequence ID" value="NZ_BKCF01000003.1"/>
</dbReference>
<protein>
    <submittedName>
        <fullName evidence="5">N-acetyltransferase</fullName>
    </submittedName>
</protein>
<feature type="domain" description="N-acetyltransferase" evidence="4">
    <location>
        <begin position="11"/>
        <end position="178"/>
    </location>
</feature>
<dbReference type="InterPro" id="IPR016181">
    <property type="entry name" value="Acyl_CoA_acyltransferase"/>
</dbReference>
<gene>
    <name evidence="5" type="ORF">ULMS_20280</name>
</gene>
<dbReference type="PANTHER" id="PTHR43792:SF8">
    <property type="entry name" value="[RIBOSOMAL PROTEIN US5]-ALANINE N-ACETYLTRANSFERASE"/>
    <property type="match status" value="1"/>
</dbReference>
<comment type="caution">
    <text evidence="5">The sequence shown here is derived from an EMBL/GenBank/DDBJ whole genome shotgun (WGS) entry which is preliminary data.</text>
</comment>